<organism evidence="1 2">
    <name type="scientific">Pistacia atlantica</name>
    <dbReference type="NCBI Taxonomy" id="434234"/>
    <lineage>
        <taxon>Eukaryota</taxon>
        <taxon>Viridiplantae</taxon>
        <taxon>Streptophyta</taxon>
        <taxon>Embryophyta</taxon>
        <taxon>Tracheophyta</taxon>
        <taxon>Spermatophyta</taxon>
        <taxon>Magnoliopsida</taxon>
        <taxon>eudicotyledons</taxon>
        <taxon>Gunneridae</taxon>
        <taxon>Pentapetalae</taxon>
        <taxon>rosids</taxon>
        <taxon>malvids</taxon>
        <taxon>Sapindales</taxon>
        <taxon>Anacardiaceae</taxon>
        <taxon>Pistacia</taxon>
    </lineage>
</organism>
<reference evidence="2" key="1">
    <citation type="journal article" date="2023" name="G3 (Bethesda)">
        <title>Genome assembly and association tests identify interacting loci associated with vigor, precocity, and sex in interspecific pistachio rootstocks.</title>
        <authorList>
            <person name="Palmer W."/>
            <person name="Jacygrad E."/>
            <person name="Sagayaradj S."/>
            <person name="Cavanaugh K."/>
            <person name="Han R."/>
            <person name="Bertier L."/>
            <person name="Beede B."/>
            <person name="Kafkas S."/>
            <person name="Golino D."/>
            <person name="Preece J."/>
            <person name="Michelmore R."/>
        </authorList>
    </citation>
    <scope>NUCLEOTIDE SEQUENCE [LARGE SCALE GENOMIC DNA]</scope>
</reference>
<comment type="caution">
    <text evidence="1">The sequence shown here is derived from an EMBL/GenBank/DDBJ whole genome shotgun (WGS) entry which is preliminary data.</text>
</comment>
<keyword evidence="2" id="KW-1185">Reference proteome</keyword>
<evidence type="ECO:0000313" key="1">
    <source>
        <dbReference type="EMBL" id="KAJ0086075.1"/>
    </source>
</evidence>
<dbReference type="Proteomes" id="UP001164250">
    <property type="component" value="Chromosome 10"/>
</dbReference>
<dbReference type="EMBL" id="CM047906">
    <property type="protein sequence ID" value="KAJ0086075.1"/>
    <property type="molecule type" value="Genomic_DNA"/>
</dbReference>
<sequence length="105" mass="11831">MISPKKLIKLAKKWQNLAASKRKRISLPTASGVAKPEVCSPSSMAEKGHFVIYTADQKRFVIPLKYLKNNIIRELFKIAEDEFGLPGAGLSHCLVMQFSWTMQSH</sequence>
<protein>
    <submittedName>
        <fullName evidence="1">Uncharacterized protein</fullName>
    </submittedName>
</protein>
<evidence type="ECO:0000313" key="2">
    <source>
        <dbReference type="Proteomes" id="UP001164250"/>
    </source>
</evidence>
<gene>
    <name evidence="1" type="ORF">Patl1_06836</name>
</gene>
<proteinExistence type="predicted"/>
<name>A0ACC1AEU2_9ROSI</name>
<accession>A0ACC1AEU2</accession>